<dbReference type="Gene3D" id="3.40.640.10">
    <property type="entry name" value="Type I PLP-dependent aspartate aminotransferase-like (Major domain)"/>
    <property type="match status" value="1"/>
</dbReference>
<feature type="domain" description="Aminotransferase class I/classII large" evidence="9">
    <location>
        <begin position="31"/>
        <end position="392"/>
    </location>
</feature>
<dbReference type="RefSeq" id="WP_179904165.1">
    <property type="nucleotide sequence ID" value="NZ_JACBXS010000001.1"/>
</dbReference>
<comment type="cofactor">
    <cofactor evidence="1 8">
        <name>pyridoxal 5'-phosphate</name>
        <dbReference type="ChEBI" id="CHEBI:597326"/>
    </cofactor>
</comment>
<dbReference type="GO" id="GO:0006520">
    <property type="term" value="P:amino acid metabolic process"/>
    <property type="evidence" value="ECO:0007669"/>
    <property type="project" value="InterPro"/>
</dbReference>
<dbReference type="InterPro" id="IPR004838">
    <property type="entry name" value="NHTrfase_class1_PyrdxlP-BS"/>
</dbReference>
<evidence type="ECO:0000256" key="3">
    <source>
        <dbReference type="ARBA" id="ARBA00011738"/>
    </source>
</evidence>
<dbReference type="GO" id="GO:0030170">
    <property type="term" value="F:pyridoxal phosphate binding"/>
    <property type="evidence" value="ECO:0007669"/>
    <property type="project" value="InterPro"/>
</dbReference>
<comment type="similarity">
    <text evidence="2 8">Belongs to the class-I pyridoxal-phosphate-dependent aminotransferase family.</text>
</comment>
<dbReference type="EMBL" id="JACBXS010000001">
    <property type="protein sequence ID" value="NYS23461.1"/>
    <property type="molecule type" value="Genomic_DNA"/>
</dbReference>
<keyword evidence="11" id="KW-1185">Reference proteome</keyword>
<organism evidence="10 11">
    <name type="scientific">Rhabdonatronobacter sediminivivens</name>
    <dbReference type="NCBI Taxonomy" id="2743469"/>
    <lineage>
        <taxon>Bacteria</taxon>
        <taxon>Pseudomonadati</taxon>
        <taxon>Pseudomonadota</taxon>
        <taxon>Alphaproteobacteria</taxon>
        <taxon>Rhodobacterales</taxon>
        <taxon>Paracoccaceae</taxon>
        <taxon>Rhabdonatronobacter</taxon>
    </lineage>
</organism>
<protein>
    <recommendedName>
        <fullName evidence="8">Aminotransferase</fullName>
        <ecNumber evidence="8">2.6.1.-</ecNumber>
    </recommendedName>
</protein>
<evidence type="ECO:0000313" key="10">
    <source>
        <dbReference type="EMBL" id="NYS23461.1"/>
    </source>
</evidence>
<evidence type="ECO:0000256" key="4">
    <source>
        <dbReference type="ARBA" id="ARBA00022576"/>
    </source>
</evidence>
<name>A0A7Z0HW55_9RHOB</name>
<dbReference type="SUPFAM" id="SSF53383">
    <property type="entry name" value="PLP-dependent transferases"/>
    <property type="match status" value="1"/>
</dbReference>
<dbReference type="InterPro" id="IPR015421">
    <property type="entry name" value="PyrdxlP-dep_Trfase_major"/>
</dbReference>
<dbReference type="InterPro" id="IPR050596">
    <property type="entry name" value="AspAT/PAT-like"/>
</dbReference>
<evidence type="ECO:0000313" key="11">
    <source>
        <dbReference type="Proteomes" id="UP000529417"/>
    </source>
</evidence>
<dbReference type="PROSITE" id="PS00105">
    <property type="entry name" value="AA_TRANSFER_CLASS_1"/>
    <property type="match status" value="1"/>
</dbReference>
<reference evidence="10 11" key="1">
    <citation type="journal article" date="2000" name="Arch. Microbiol.">
        <title>Rhodobaca bogoriensis gen. nov. and sp. nov., an alkaliphilic purple nonsulfur bacterium from African Rift Valley soda lakes.</title>
        <authorList>
            <person name="Milford A.D."/>
            <person name="Achenbach L.A."/>
            <person name="Jung D.O."/>
            <person name="Madigan M.T."/>
        </authorList>
    </citation>
    <scope>NUCLEOTIDE SEQUENCE [LARGE SCALE GENOMIC DNA]</scope>
    <source>
        <strain evidence="10 11">2376</strain>
    </source>
</reference>
<dbReference type="PANTHER" id="PTHR46383:SF1">
    <property type="entry name" value="ASPARTATE AMINOTRANSFERASE"/>
    <property type="match status" value="1"/>
</dbReference>
<dbReference type="AlphaFoldDB" id="A0A7Z0HW55"/>
<evidence type="ECO:0000256" key="7">
    <source>
        <dbReference type="ARBA" id="ARBA00049185"/>
    </source>
</evidence>
<evidence type="ECO:0000256" key="1">
    <source>
        <dbReference type="ARBA" id="ARBA00001933"/>
    </source>
</evidence>
<keyword evidence="6" id="KW-0663">Pyridoxal phosphate</keyword>
<dbReference type="CDD" id="cd00609">
    <property type="entry name" value="AAT_like"/>
    <property type="match status" value="1"/>
</dbReference>
<evidence type="ECO:0000256" key="8">
    <source>
        <dbReference type="RuleBase" id="RU000481"/>
    </source>
</evidence>
<comment type="catalytic activity">
    <reaction evidence="7">
        <text>L-aspartate + 2-oxoglutarate = oxaloacetate + L-glutamate</text>
        <dbReference type="Rhea" id="RHEA:21824"/>
        <dbReference type="ChEBI" id="CHEBI:16452"/>
        <dbReference type="ChEBI" id="CHEBI:16810"/>
        <dbReference type="ChEBI" id="CHEBI:29985"/>
        <dbReference type="ChEBI" id="CHEBI:29991"/>
        <dbReference type="EC" id="2.6.1.1"/>
    </reaction>
</comment>
<dbReference type="InterPro" id="IPR015424">
    <property type="entry name" value="PyrdxlP-dep_Trfase"/>
</dbReference>
<dbReference type="Gene3D" id="3.90.1150.10">
    <property type="entry name" value="Aspartate Aminotransferase, domain 1"/>
    <property type="match status" value="1"/>
</dbReference>
<comment type="caution">
    <text evidence="10">The sequence shown here is derived from an EMBL/GenBank/DDBJ whole genome shotgun (WGS) entry which is preliminary data.</text>
</comment>
<dbReference type="PANTHER" id="PTHR46383">
    <property type="entry name" value="ASPARTATE AMINOTRANSFERASE"/>
    <property type="match status" value="1"/>
</dbReference>
<evidence type="ECO:0000256" key="6">
    <source>
        <dbReference type="ARBA" id="ARBA00022898"/>
    </source>
</evidence>
<sequence length="400" mass="42872">MSFLSQRLSRVKPSPTMAITARAAELKAAGKDIISLSAGEPDFDTPAHIRAAAKAAIDAGHTRYTTVDGTPALKAAICRKFRRDNALEYTPAQVSVSSGGKQVLWNALMATLNPGDEVIIPAPYWVSYPDMVLMAGGTPVVVPAGPETGYRMTAQALEAAITPRTKWLIFNSPSNPTGAGYDAAALRALTDVLLHHPQVWVMSDDMYEHLVFDDFRFVTPAQMEPRLMDRTLTVNGVSKAYAMTGWRIGYAAGPERLIRAMGKVQSQSTSNPCSVSQMAALAALDGPQEYLEDNKALFQRRRDLVVSALNGCAGVHCPVPEGAFYVYPDISGCIGKRSAKGTRIGTDEDFATALLDETGVAVVFGAAFGLSPAFRVSYASADDTLRDACGRIARFCAGLR</sequence>
<gene>
    <name evidence="10" type="ORF">HUK65_00535</name>
</gene>
<dbReference type="InterPro" id="IPR015422">
    <property type="entry name" value="PyrdxlP-dep_Trfase_small"/>
</dbReference>
<keyword evidence="5 8" id="KW-0808">Transferase</keyword>
<keyword evidence="4 8" id="KW-0032">Aminotransferase</keyword>
<evidence type="ECO:0000259" key="9">
    <source>
        <dbReference type="Pfam" id="PF00155"/>
    </source>
</evidence>
<dbReference type="InterPro" id="IPR004839">
    <property type="entry name" value="Aminotransferase_I/II_large"/>
</dbReference>
<evidence type="ECO:0000256" key="5">
    <source>
        <dbReference type="ARBA" id="ARBA00022679"/>
    </source>
</evidence>
<evidence type="ECO:0000256" key="2">
    <source>
        <dbReference type="ARBA" id="ARBA00007441"/>
    </source>
</evidence>
<comment type="subunit">
    <text evidence="3">Homodimer.</text>
</comment>
<proteinExistence type="inferred from homology"/>
<dbReference type="Proteomes" id="UP000529417">
    <property type="component" value="Unassembled WGS sequence"/>
</dbReference>
<dbReference type="GO" id="GO:0004069">
    <property type="term" value="F:L-aspartate:2-oxoglutarate aminotransferase activity"/>
    <property type="evidence" value="ECO:0007669"/>
    <property type="project" value="UniProtKB-EC"/>
</dbReference>
<dbReference type="EC" id="2.6.1.-" evidence="8"/>
<accession>A0A7Z0HW55</accession>
<dbReference type="Pfam" id="PF00155">
    <property type="entry name" value="Aminotran_1_2"/>
    <property type="match status" value="1"/>
</dbReference>
<dbReference type="FunFam" id="3.40.640.10:FF:000033">
    <property type="entry name" value="Aspartate aminotransferase"/>
    <property type="match status" value="1"/>
</dbReference>